<dbReference type="Pfam" id="PF00816">
    <property type="entry name" value="Histone_HNS"/>
    <property type="match status" value="1"/>
</dbReference>
<comment type="subcellular location">
    <subcellularLocation>
        <location evidence="1">Cytoplasm</location>
        <location evidence="1">Nucleoid</location>
    </subcellularLocation>
</comment>
<gene>
    <name evidence="7" type="ORF">ISF6_3768</name>
</gene>
<keyword evidence="3" id="KW-0963">Cytoplasm</keyword>
<evidence type="ECO:0000313" key="7">
    <source>
        <dbReference type="EMBL" id="GAP37823.1"/>
    </source>
</evidence>
<dbReference type="AlphaFoldDB" id="A0A0K8P545"/>
<feature type="compositionally biased region" description="Basic residues" evidence="5">
    <location>
        <begin position="70"/>
        <end position="82"/>
    </location>
</feature>
<proteinExistence type="inferred from homology"/>
<dbReference type="GO" id="GO:0009295">
    <property type="term" value="C:nucleoid"/>
    <property type="evidence" value="ECO:0007669"/>
    <property type="project" value="UniProtKB-SubCell"/>
</dbReference>
<dbReference type="SUPFAM" id="SSF81273">
    <property type="entry name" value="H-NS histone-like proteins"/>
    <property type="match status" value="1"/>
</dbReference>
<keyword evidence="8" id="KW-1185">Reference proteome</keyword>
<evidence type="ECO:0000256" key="1">
    <source>
        <dbReference type="ARBA" id="ARBA00004453"/>
    </source>
</evidence>
<reference evidence="7 8" key="2">
    <citation type="journal article" date="2016" name="Science">
        <title>A bacterium that degrades and assimilates poly(ethylene terephthalate).</title>
        <authorList>
            <person name="Yoshida S."/>
            <person name="Hiraga K."/>
            <person name="Takehana T."/>
            <person name="Taniguchi I."/>
            <person name="Yamaji H."/>
            <person name="Maeda Y."/>
            <person name="Toyohara K."/>
            <person name="Miyamoto K."/>
            <person name="Kimura Y."/>
            <person name="Oda K."/>
        </authorList>
    </citation>
    <scope>NUCLEOTIDE SEQUENCE [LARGE SCALE GENOMIC DNA]</scope>
    <source>
        <strain evidence="8">NBRC 110686 / TISTR 2288 / 201-F6</strain>
    </source>
</reference>
<feature type="region of interest" description="Disordered" evidence="5">
    <location>
        <begin position="55"/>
        <end position="89"/>
    </location>
</feature>
<dbReference type="PANTHER" id="PTHR38097">
    <property type="match status" value="1"/>
</dbReference>
<dbReference type="InterPro" id="IPR027444">
    <property type="entry name" value="H-NS_C_dom"/>
</dbReference>
<sequence>MAKKSYEALQAEIQKLQKEAEAVRAQEVAEVVAKIKAAIAVYGITAKDLGLVAAPGKAKTGPKPAAKAGTRARRKPKAGRPAKYRDDAGNEWVGFGKRPAWFVAALASGKTAKDLLVK</sequence>
<name>A0A0K8P545_PISS1</name>
<protein>
    <submittedName>
        <fullName evidence="7">DNA-binding protein H-NS</fullName>
    </submittedName>
</protein>
<dbReference type="SMART" id="SM00528">
    <property type="entry name" value="HNS"/>
    <property type="match status" value="1"/>
</dbReference>
<organism evidence="7 8">
    <name type="scientific">Piscinibacter sakaiensis</name>
    <name type="common">Ideonella sakaiensis</name>
    <dbReference type="NCBI Taxonomy" id="1547922"/>
    <lineage>
        <taxon>Bacteria</taxon>
        <taxon>Pseudomonadati</taxon>
        <taxon>Pseudomonadota</taxon>
        <taxon>Betaproteobacteria</taxon>
        <taxon>Burkholderiales</taxon>
        <taxon>Sphaerotilaceae</taxon>
        <taxon>Piscinibacter</taxon>
    </lineage>
</organism>
<feature type="compositionally biased region" description="Low complexity" evidence="5">
    <location>
        <begin position="55"/>
        <end position="69"/>
    </location>
</feature>
<evidence type="ECO:0000259" key="6">
    <source>
        <dbReference type="SMART" id="SM00528"/>
    </source>
</evidence>
<dbReference type="RefSeq" id="WP_054021736.1">
    <property type="nucleotide sequence ID" value="NZ_BBYR01000059.1"/>
</dbReference>
<dbReference type="PANTHER" id="PTHR38097:SF2">
    <property type="entry name" value="DNA-BINDING PROTEIN STPA"/>
    <property type="match status" value="1"/>
</dbReference>
<evidence type="ECO:0000313" key="8">
    <source>
        <dbReference type="Proteomes" id="UP000037660"/>
    </source>
</evidence>
<evidence type="ECO:0000256" key="2">
    <source>
        <dbReference type="ARBA" id="ARBA00010610"/>
    </source>
</evidence>
<dbReference type="GO" id="GO:0003677">
    <property type="term" value="F:DNA binding"/>
    <property type="evidence" value="ECO:0007669"/>
    <property type="project" value="UniProtKB-KW"/>
</dbReference>
<dbReference type="Proteomes" id="UP000037660">
    <property type="component" value="Unassembled WGS sequence"/>
</dbReference>
<accession>A0A0K8P545</accession>
<keyword evidence="4 7" id="KW-0238">DNA-binding</keyword>
<reference evidence="8" key="1">
    <citation type="submission" date="2015-07" db="EMBL/GenBank/DDBJ databases">
        <title>Discovery of a poly(ethylene terephthalate assimilation.</title>
        <authorList>
            <person name="Yoshida S."/>
            <person name="Hiraga K."/>
            <person name="Takehana T."/>
            <person name="Taniguchi I."/>
            <person name="Yamaji H."/>
            <person name="Maeda Y."/>
            <person name="Toyohara K."/>
            <person name="Miyamoto K."/>
            <person name="Kimura Y."/>
            <person name="Oda K."/>
        </authorList>
    </citation>
    <scope>NUCLEOTIDE SEQUENCE [LARGE SCALE GENOMIC DNA]</scope>
    <source>
        <strain evidence="8">NBRC 110686 / TISTR 2288 / 201-F6</strain>
    </source>
</reference>
<feature type="domain" description="DNA-binding protein H-NS-like C-terminal" evidence="6">
    <location>
        <begin position="74"/>
        <end position="117"/>
    </location>
</feature>
<dbReference type="OrthoDB" id="5297879at2"/>
<comment type="similarity">
    <text evidence="2">Belongs to the histone-like protein H-NS family.</text>
</comment>
<evidence type="ECO:0000256" key="3">
    <source>
        <dbReference type="ARBA" id="ARBA00022490"/>
    </source>
</evidence>
<comment type="caution">
    <text evidence="7">The sequence shown here is derived from an EMBL/GenBank/DDBJ whole genome shotgun (WGS) entry which is preliminary data.</text>
</comment>
<dbReference type="Gene3D" id="4.10.430.10">
    <property type="entry name" value="Histone-like protein H-NS, C-terminal domain"/>
    <property type="match status" value="1"/>
</dbReference>
<dbReference type="EMBL" id="BBYR01000059">
    <property type="protein sequence ID" value="GAP37823.1"/>
    <property type="molecule type" value="Genomic_DNA"/>
</dbReference>
<dbReference type="STRING" id="1547922.ISF6_3768"/>
<dbReference type="InterPro" id="IPR037150">
    <property type="entry name" value="H-NS_C_dom_sf"/>
</dbReference>
<evidence type="ECO:0000256" key="5">
    <source>
        <dbReference type="SAM" id="MobiDB-lite"/>
    </source>
</evidence>
<evidence type="ECO:0000256" key="4">
    <source>
        <dbReference type="ARBA" id="ARBA00023125"/>
    </source>
</evidence>